<dbReference type="EMBL" id="NQXA01000021">
    <property type="protein sequence ID" value="PHQ28084.1"/>
    <property type="molecule type" value="Genomic_DNA"/>
</dbReference>
<dbReference type="OrthoDB" id="9759690at2"/>
<feature type="transmembrane region" description="Helical" evidence="1">
    <location>
        <begin position="152"/>
        <end position="169"/>
    </location>
</feature>
<gene>
    <name evidence="2" type="ORF">CJ305_16845</name>
</gene>
<feature type="transmembrane region" description="Helical" evidence="1">
    <location>
        <begin position="181"/>
        <end position="200"/>
    </location>
</feature>
<feature type="transmembrane region" description="Helical" evidence="1">
    <location>
        <begin position="301"/>
        <end position="324"/>
    </location>
</feature>
<feature type="transmembrane region" description="Helical" evidence="1">
    <location>
        <begin position="344"/>
        <end position="365"/>
    </location>
</feature>
<organism evidence="2 3">
    <name type="scientific">Leeuwenhoekiella nanhaiensis</name>
    <dbReference type="NCBI Taxonomy" id="1655491"/>
    <lineage>
        <taxon>Bacteria</taxon>
        <taxon>Pseudomonadati</taxon>
        <taxon>Bacteroidota</taxon>
        <taxon>Flavobacteriia</taxon>
        <taxon>Flavobacteriales</taxon>
        <taxon>Flavobacteriaceae</taxon>
        <taxon>Leeuwenhoekiella</taxon>
    </lineage>
</organism>
<evidence type="ECO:0000256" key="1">
    <source>
        <dbReference type="SAM" id="Phobius"/>
    </source>
</evidence>
<accession>A0A2G1VMX4</accession>
<feature type="transmembrane region" description="Helical" evidence="1">
    <location>
        <begin position="212"/>
        <end position="232"/>
    </location>
</feature>
<keyword evidence="1" id="KW-0812">Transmembrane</keyword>
<sequence>MAILKKHFSISKYEQNSWVLQNANRHYIISAPAKELVDLLERAENLEDACSRFNEDYGYQFKLEEFWAFIVNRLGFTGLLLDYEPVEEKEHKFINLQFVILNAKWAGKIAAPFIPLFNKVFFYISFGLLFLLAVFSLIRFSFQNTGFSVTDLMLLYLGTIVLHELGHIAACKRFTGKNGEIGGGLYLIFPVLFSNITALWQAKKSERIIGNLAGVYMQLWCLVFFYLLNWLYPDVVLFNQIVFMLALYSMIQLIPFIRSDGYWLLSDWSGTPNLLSRANAALSDFIKSPKRFYTTDRRPKASFLLGYSVFNNAVILYFIGLQLVWNIHAILEFPLYLVDVFKHIFHLEAVAFDFSYFPVLLFYVVSFQLLKRGFDSVFKGNKNKETLAQSGAE</sequence>
<dbReference type="AlphaFoldDB" id="A0A2G1VMX4"/>
<evidence type="ECO:0000313" key="2">
    <source>
        <dbReference type="EMBL" id="PHQ28084.1"/>
    </source>
</evidence>
<keyword evidence="1" id="KW-1133">Transmembrane helix</keyword>
<evidence type="ECO:0008006" key="4">
    <source>
        <dbReference type="Google" id="ProtNLM"/>
    </source>
</evidence>
<feature type="transmembrane region" description="Helical" evidence="1">
    <location>
        <begin position="120"/>
        <end position="140"/>
    </location>
</feature>
<dbReference type="Proteomes" id="UP000229433">
    <property type="component" value="Unassembled WGS sequence"/>
</dbReference>
<feature type="transmembrane region" description="Helical" evidence="1">
    <location>
        <begin position="238"/>
        <end position="257"/>
    </location>
</feature>
<name>A0A2G1VMX4_9FLAO</name>
<reference evidence="2 3" key="1">
    <citation type="submission" date="2017-08" db="EMBL/GenBank/DDBJ databases">
        <title>The whole genome shortgun sequences of strain Leeuwenhoekiella nanhaiensis G18 from the South China Sea.</title>
        <authorList>
            <person name="Liu Q."/>
        </authorList>
    </citation>
    <scope>NUCLEOTIDE SEQUENCE [LARGE SCALE GENOMIC DNA]</scope>
    <source>
        <strain evidence="2 3">G18</strain>
    </source>
</reference>
<comment type="caution">
    <text evidence="2">The sequence shown here is derived from an EMBL/GenBank/DDBJ whole genome shotgun (WGS) entry which is preliminary data.</text>
</comment>
<keyword evidence="3" id="KW-1185">Reference proteome</keyword>
<protein>
    <recommendedName>
        <fullName evidence="4">Peptidase M50</fullName>
    </recommendedName>
</protein>
<keyword evidence="1" id="KW-0472">Membrane</keyword>
<dbReference type="RefSeq" id="WP_099647474.1">
    <property type="nucleotide sequence ID" value="NZ_KZ319301.1"/>
</dbReference>
<evidence type="ECO:0000313" key="3">
    <source>
        <dbReference type="Proteomes" id="UP000229433"/>
    </source>
</evidence>
<proteinExistence type="predicted"/>